<feature type="signal peptide" evidence="1">
    <location>
        <begin position="1"/>
        <end position="26"/>
    </location>
</feature>
<proteinExistence type="predicted"/>
<keyword evidence="1" id="KW-0732">Signal</keyword>
<dbReference type="InterPro" id="IPR017853">
    <property type="entry name" value="GH"/>
</dbReference>
<dbReference type="PROSITE" id="PS51257">
    <property type="entry name" value="PROKAR_LIPOPROTEIN"/>
    <property type="match status" value="1"/>
</dbReference>
<dbReference type="Proteomes" id="UP000295689">
    <property type="component" value="Unassembled WGS sequence"/>
</dbReference>
<dbReference type="PANTHER" id="PTHR35882:SF2">
    <property type="entry name" value="PELA"/>
    <property type="match status" value="1"/>
</dbReference>
<accession>A0A4R2BEK6</accession>
<keyword evidence="4" id="KW-1185">Reference proteome</keyword>
<dbReference type="EMBL" id="SLVV01000005">
    <property type="protein sequence ID" value="TCN25407.1"/>
    <property type="molecule type" value="Genomic_DNA"/>
</dbReference>
<evidence type="ECO:0000256" key="1">
    <source>
        <dbReference type="SAM" id="SignalP"/>
    </source>
</evidence>
<feature type="chain" id="PRO_5020750246" evidence="1">
    <location>
        <begin position="27"/>
        <end position="241"/>
    </location>
</feature>
<dbReference type="InterPro" id="IPR013785">
    <property type="entry name" value="Aldolase_TIM"/>
</dbReference>
<gene>
    <name evidence="3" type="ORF">EV146_10563</name>
</gene>
<reference evidence="3 4" key="1">
    <citation type="journal article" date="2015" name="Stand. Genomic Sci.">
        <title>Genomic Encyclopedia of Bacterial and Archaeal Type Strains, Phase III: the genomes of soil and plant-associated and newly described type strains.</title>
        <authorList>
            <person name="Whitman W.B."/>
            <person name="Woyke T."/>
            <person name="Klenk H.P."/>
            <person name="Zhou Y."/>
            <person name="Lilburn T.G."/>
            <person name="Beck B.J."/>
            <person name="De Vos P."/>
            <person name="Vandamme P."/>
            <person name="Eisen J.A."/>
            <person name="Garrity G."/>
            <person name="Hugenholtz P."/>
            <person name="Kyrpides N.C."/>
        </authorList>
    </citation>
    <scope>NUCLEOTIDE SEQUENCE [LARGE SCALE GENOMIC DNA]</scope>
    <source>
        <strain evidence="3 4">CV53</strain>
    </source>
</reference>
<dbReference type="RefSeq" id="WP_132005062.1">
    <property type="nucleotide sequence ID" value="NZ_JABUHM010000003.1"/>
</dbReference>
<evidence type="ECO:0000313" key="3">
    <source>
        <dbReference type="EMBL" id="TCN25407.1"/>
    </source>
</evidence>
<dbReference type="Gene3D" id="3.20.20.70">
    <property type="entry name" value="Aldolase class I"/>
    <property type="match status" value="1"/>
</dbReference>
<dbReference type="AlphaFoldDB" id="A0A4R2BEK6"/>
<keyword evidence="3" id="KW-0378">Hydrolase</keyword>
<dbReference type="InterPro" id="IPR004352">
    <property type="entry name" value="GH114_TIM-barrel"/>
</dbReference>
<dbReference type="SUPFAM" id="SSF51445">
    <property type="entry name" value="(Trans)glycosidases"/>
    <property type="match status" value="1"/>
</dbReference>
<dbReference type="GO" id="GO:0016787">
    <property type="term" value="F:hydrolase activity"/>
    <property type="evidence" value="ECO:0007669"/>
    <property type="project" value="UniProtKB-KW"/>
</dbReference>
<dbReference type="Pfam" id="PF03537">
    <property type="entry name" value="Glyco_hydro_114"/>
    <property type="match status" value="1"/>
</dbReference>
<sequence length="241" mass="27953">MKNVKGFFFILFVLAGSLSACGHDHAEVNESSGKTEGNRSEKLESVKAFKYYLDAGSESVLSKMKQQDLVIVEPVVMERKYITEAQESGTLVYGYINSMEADKWNSELIARFKEEAFFHNKNGDRHYIPKWDAYLMNISNRHYQDVLLDEIQRRVVNTGLDGVFLDTVGSIEDYHHGDDKVLKQQQKGMELFMKRIKERFPDLSIAQNWGFETLSDYTAPYVDFVMWEQFDYSKISVDSWC</sequence>
<organism evidence="3 4">
    <name type="scientific">Mesobacillus foraminis</name>
    <dbReference type="NCBI Taxonomy" id="279826"/>
    <lineage>
        <taxon>Bacteria</taxon>
        <taxon>Bacillati</taxon>
        <taxon>Bacillota</taxon>
        <taxon>Bacilli</taxon>
        <taxon>Bacillales</taxon>
        <taxon>Bacillaceae</taxon>
        <taxon>Mesobacillus</taxon>
    </lineage>
</organism>
<comment type="caution">
    <text evidence="3">The sequence shown here is derived from an EMBL/GenBank/DDBJ whole genome shotgun (WGS) entry which is preliminary data.</text>
</comment>
<protein>
    <submittedName>
        <fullName evidence="3">Glycosyl hydrolase family 114</fullName>
    </submittedName>
</protein>
<feature type="domain" description="Glycoside-hydrolase family GH114 TIM-barrel" evidence="2">
    <location>
        <begin position="49"/>
        <end position="231"/>
    </location>
</feature>
<name>A0A4R2BEK6_9BACI</name>
<evidence type="ECO:0000313" key="4">
    <source>
        <dbReference type="Proteomes" id="UP000295689"/>
    </source>
</evidence>
<dbReference type="PANTHER" id="PTHR35882">
    <property type="entry name" value="PELA"/>
    <property type="match status" value="1"/>
</dbReference>
<evidence type="ECO:0000259" key="2">
    <source>
        <dbReference type="Pfam" id="PF03537"/>
    </source>
</evidence>